<feature type="transmembrane region" description="Helical" evidence="1">
    <location>
        <begin position="30"/>
        <end position="50"/>
    </location>
</feature>
<reference evidence="2" key="1">
    <citation type="journal article" date="2014" name="Front. Microbiol.">
        <title>High frequency of phylogenetically diverse reductive dehalogenase-homologous genes in deep subseafloor sedimentary metagenomes.</title>
        <authorList>
            <person name="Kawai M."/>
            <person name="Futagami T."/>
            <person name="Toyoda A."/>
            <person name="Takaki Y."/>
            <person name="Nishi S."/>
            <person name="Hori S."/>
            <person name="Arai W."/>
            <person name="Tsubouchi T."/>
            <person name="Morono Y."/>
            <person name="Uchiyama I."/>
            <person name="Ito T."/>
            <person name="Fujiyama A."/>
            <person name="Inagaki F."/>
            <person name="Takami H."/>
        </authorList>
    </citation>
    <scope>NUCLEOTIDE SEQUENCE</scope>
    <source>
        <strain evidence="2">Expedition CK06-06</strain>
    </source>
</reference>
<organism evidence="2">
    <name type="scientific">marine sediment metagenome</name>
    <dbReference type="NCBI Taxonomy" id="412755"/>
    <lineage>
        <taxon>unclassified sequences</taxon>
        <taxon>metagenomes</taxon>
        <taxon>ecological metagenomes</taxon>
    </lineage>
</organism>
<protein>
    <submittedName>
        <fullName evidence="2">Uncharacterized protein</fullName>
    </submittedName>
</protein>
<gene>
    <name evidence="2" type="ORF">S06H3_31737</name>
</gene>
<evidence type="ECO:0000256" key="1">
    <source>
        <dbReference type="SAM" id="Phobius"/>
    </source>
</evidence>
<dbReference type="AlphaFoldDB" id="X1N0W3"/>
<proteinExistence type="predicted"/>
<sequence>MIAGGIGIRYQRITTLERGREGVPLSGGKALVYSVMLLCLGAIMVVLEILRALGSFG</sequence>
<keyword evidence="1" id="KW-0472">Membrane</keyword>
<keyword evidence="1" id="KW-0812">Transmembrane</keyword>
<accession>X1N0W3</accession>
<comment type="caution">
    <text evidence="2">The sequence shown here is derived from an EMBL/GenBank/DDBJ whole genome shotgun (WGS) entry which is preliminary data.</text>
</comment>
<name>X1N0W3_9ZZZZ</name>
<dbReference type="EMBL" id="BARV01018809">
    <property type="protein sequence ID" value="GAI23906.1"/>
    <property type="molecule type" value="Genomic_DNA"/>
</dbReference>
<keyword evidence="1" id="KW-1133">Transmembrane helix</keyword>
<evidence type="ECO:0000313" key="2">
    <source>
        <dbReference type="EMBL" id="GAI23906.1"/>
    </source>
</evidence>